<dbReference type="EMBL" id="FZOY01000011">
    <property type="protein sequence ID" value="SNT33298.1"/>
    <property type="molecule type" value="Genomic_DNA"/>
</dbReference>
<keyword evidence="9" id="KW-0486">Methionine biosynthesis</keyword>
<dbReference type="PANTHER" id="PTHR30419">
    <property type="entry name" value="HTH-TYPE TRANSCRIPTIONAL REGULATOR YBHD"/>
    <property type="match status" value="1"/>
</dbReference>
<evidence type="ECO:0000256" key="2">
    <source>
        <dbReference type="ARBA" id="ARBA00009437"/>
    </source>
</evidence>
<name>A0A239LTU7_9RHOB</name>
<dbReference type="CDD" id="cd08441">
    <property type="entry name" value="PBP2_MetR"/>
    <property type="match status" value="1"/>
</dbReference>
<evidence type="ECO:0000256" key="7">
    <source>
        <dbReference type="ARBA" id="ARBA00023125"/>
    </source>
</evidence>
<evidence type="ECO:0000256" key="4">
    <source>
        <dbReference type="ARBA" id="ARBA00022490"/>
    </source>
</evidence>
<dbReference type="GO" id="GO:0005829">
    <property type="term" value="C:cytosol"/>
    <property type="evidence" value="ECO:0007669"/>
    <property type="project" value="TreeGrafter"/>
</dbReference>
<accession>A0A239LTU7</accession>
<dbReference type="SUPFAM" id="SSF53850">
    <property type="entry name" value="Periplasmic binding protein-like II"/>
    <property type="match status" value="1"/>
</dbReference>
<keyword evidence="4" id="KW-0963">Cytoplasm</keyword>
<feature type="domain" description="HTH lysR-type" evidence="10">
    <location>
        <begin position="17"/>
        <end position="74"/>
    </location>
</feature>
<comment type="similarity">
    <text evidence="2">Belongs to the LysR transcriptional regulatory family.</text>
</comment>
<keyword evidence="12" id="KW-1185">Reference proteome</keyword>
<proteinExistence type="inferred from homology"/>
<keyword evidence="5" id="KW-0028">Amino-acid biosynthesis</keyword>
<dbReference type="Pfam" id="PF03466">
    <property type="entry name" value="LysR_substrate"/>
    <property type="match status" value="1"/>
</dbReference>
<reference evidence="11 12" key="1">
    <citation type="submission" date="2017-06" db="EMBL/GenBank/DDBJ databases">
        <authorList>
            <person name="Kim H.J."/>
            <person name="Triplett B.A."/>
        </authorList>
    </citation>
    <scope>NUCLEOTIDE SEQUENCE [LARGE SCALE GENOMIC DNA]</scope>
    <source>
        <strain evidence="11 12">DSM 29339</strain>
    </source>
</reference>
<dbReference type="Pfam" id="PF00126">
    <property type="entry name" value="HTH_1"/>
    <property type="match status" value="1"/>
</dbReference>
<protein>
    <recommendedName>
        <fullName evidence="3">HTH-type transcriptional regulator MetR</fullName>
    </recommendedName>
</protein>
<organism evidence="11 12">
    <name type="scientific">Tropicimonas sediminicola</name>
    <dbReference type="NCBI Taxonomy" id="1031541"/>
    <lineage>
        <taxon>Bacteria</taxon>
        <taxon>Pseudomonadati</taxon>
        <taxon>Pseudomonadota</taxon>
        <taxon>Alphaproteobacteria</taxon>
        <taxon>Rhodobacterales</taxon>
        <taxon>Roseobacteraceae</taxon>
        <taxon>Tropicimonas</taxon>
    </lineage>
</organism>
<dbReference type="GO" id="GO:0003677">
    <property type="term" value="F:DNA binding"/>
    <property type="evidence" value="ECO:0007669"/>
    <property type="project" value="UniProtKB-KW"/>
</dbReference>
<dbReference type="InterPro" id="IPR000847">
    <property type="entry name" value="LysR_HTH_N"/>
</dbReference>
<dbReference type="AlphaFoldDB" id="A0A239LTU7"/>
<dbReference type="PROSITE" id="PS50931">
    <property type="entry name" value="HTH_LYSR"/>
    <property type="match status" value="1"/>
</dbReference>
<keyword evidence="6" id="KW-0805">Transcription regulation</keyword>
<keyword evidence="7" id="KW-0238">DNA-binding</keyword>
<dbReference type="Gene3D" id="1.10.10.10">
    <property type="entry name" value="Winged helix-like DNA-binding domain superfamily/Winged helix DNA-binding domain"/>
    <property type="match status" value="1"/>
</dbReference>
<evidence type="ECO:0000259" key="10">
    <source>
        <dbReference type="PROSITE" id="PS50931"/>
    </source>
</evidence>
<dbReference type="InterPro" id="IPR005119">
    <property type="entry name" value="LysR_subst-bd"/>
</dbReference>
<dbReference type="Gene3D" id="3.40.190.10">
    <property type="entry name" value="Periplasmic binding protein-like II"/>
    <property type="match status" value="1"/>
</dbReference>
<dbReference type="GO" id="GO:0009086">
    <property type="term" value="P:methionine biosynthetic process"/>
    <property type="evidence" value="ECO:0007669"/>
    <property type="project" value="UniProtKB-KW"/>
</dbReference>
<dbReference type="GO" id="GO:0003700">
    <property type="term" value="F:DNA-binding transcription factor activity"/>
    <property type="evidence" value="ECO:0007669"/>
    <property type="project" value="InterPro"/>
</dbReference>
<evidence type="ECO:0000256" key="1">
    <source>
        <dbReference type="ARBA" id="ARBA00004496"/>
    </source>
</evidence>
<dbReference type="InterPro" id="IPR037406">
    <property type="entry name" value="MetR_PBP2"/>
</dbReference>
<dbReference type="InterPro" id="IPR036390">
    <property type="entry name" value="WH_DNA-bd_sf"/>
</dbReference>
<gene>
    <name evidence="11" type="ORF">SAMN05421757_1118</name>
</gene>
<evidence type="ECO:0000256" key="9">
    <source>
        <dbReference type="ARBA" id="ARBA00023167"/>
    </source>
</evidence>
<dbReference type="PRINTS" id="PR00039">
    <property type="entry name" value="HTHLYSR"/>
</dbReference>
<evidence type="ECO:0000256" key="3">
    <source>
        <dbReference type="ARBA" id="ARBA00019365"/>
    </source>
</evidence>
<dbReference type="Proteomes" id="UP000198426">
    <property type="component" value="Unassembled WGS sequence"/>
</dbReference>
<evidence type="ECO:0000313" key="12">
    <source>
        <dbReference type="Proteomes" id="UP000198426"/>
    </source>
</evidence>
<evidence type="ECO:0000256" key="5">
    <source>
        <dbReference type="ARBA" id="ARBA00022605"/>
    </source>
</evidence>
<sequence length="316" mass="35901">MKQFHNSHKGYEYGMHIELRHLRTIKAIHEAGGLARAAEILNMTQSALSHQVKGLEEQAGMELFVRRSKPLKLSAAGIRMLRAAERILPEVSALEEEFRGLRAGKSGRLHIAIECHACFEWLFPVLEEFRKAWPDVDVDIRPGLAFDALPALWKEEVDVVISSDPEEIDGVTFNPLFDYSPVFVASSRHPLAEKPFVEAEDFRNELLITYPVERTKLDVFSQVLMPAKVEPRAVRQVELTAVILLLVASNRGVAVLPDWVVREVRYNSDYVTRPITEQGISRRLFAATRSEEVSKPFMAHFLRLARTIPVKLQREG</sequence>
<comment type="subcellular location">
    <subcellularLocation>
        <location evidence="1">Cytoplasm</location>
    </subcellularLocation>
</comment>
<dbReference type="InterPro" id="IPR036388">
    <property type="entry name" value="WH-like_DNA-bd_sf"/>
</dbReference>
<dbReference type="SUPFAM" id="SSF46785">
    <property type="entry name" value="Winged helix' DNA-binding domain"/>
    <property type="match status" value="1"/>
</dbReference>
<evidence type="ECO:0000313" key="11">
    <source>
        <dbReference type="EMBL" id="SNT33298.1"/>
    </source>
</evidence>
<keyword evidence="8" id="KW-0804">Transcription</keyword>
<dbReference type="InterPro" id="IPR050950">
    <property type="entry name" value="HTH-type_LysR_regulators"/>
</dbReference>
<evidence type="ECO:0000256" key="6">
    <source>
        <dbReference type="ARBA" id="ARBA00023015"/>
    </source>
</evidence>
<evidence type="ECO:0000256" key="8">
    <source>
        <dbReference type="ARBA" id="ARBA00023163"/>
    </source>
</evidence>